<name>A0ABS6N0G3_9GAMM</name>
<proteinExistence type="predicted"/>
<gene>
    <name evidence="1" type="ORF">KRX52_17130</name>
</gene>
<dbReference type="RefSeq" id="WP_217682939.1">
    <property type="nucleotide sequence ID" value="NZ_JAHRGL010000057.1"/>
</dbReference>
<accession>A0ABS6N0G3</accession>
<evidence type="ECO:0000313" key="2">
    <source>
        <dbReference type="Proteomes" id="UP000813068"/>
    </source>
</evidence>
<dbReference type="InterPro" id="IPR049708">
    <property type="entry name" value="PP0621-like"/>
</dbReference>
<sequence>MARLLTLIALFAIGWWLWRRFVRPPQEPRPPAAPRTQPMVRCAHCGVHVPQNEALAHDNRWYCSRAHLEQDDSPEQR</sequence>
<comment type="caution">
    <text evidence="1">The sequence shown here is derived from an EMBL/GenBank/DDBJ whole genome shotgun (WGS) entry which is preliminary data.</text>
</comment>
<evidence type="ECO:0008006" key="3">
    <source>
        <dbReference type="Google" id="ProtNLM"/>
    </source>
</evidence>
<keyword evidence="2" id="KW-1185">Reference proteome</keyword>
<reference evidence="1 2" key="1">
    <citation type="submission" date="2021-06" db="EMBL/GenBank/DDBJ databases">
        <title>Differences between aerobic and microaerobic xylene degrading microbial communities.</title>
        <authorList>
            <person name="Banerjee S."/>
            <person name="Tancsics A."/>
        </authorList>
    </citation>
    <scope>NUCLEOTIDE SEQUENCE [LARGE SCALE GENOMIC DNA]</scope>
    <source>
        <strain evidence="1 2">MAP12</strain>
    </source>
</reference>
<dbReference type="Proteomes" id="UP000813068">
    <property type="component" value="Unassembled WGS sequence"/>
</dbReference>
<organism evidence="1 2">
    <name type="scientific">Geopseudomonas aromaticivorans</name>
    <dbReference type="NCBI Taxonomy" id="2849492"/>
    <lineage>
        <taxon>Bacteria</taxon>
        <taxon>Pseudomonadati</taxon>
        <taxon>Pseudomonadota</taxon>
        <taxon>Gammaproteobacteria</taxon>
        <taxon>Pseudomonadales</taxon>
        <taxon>Pseudomonadaceae</taxon>
        <taxon>Geopseudomonas</taxon>
    </lineage>
</organism>
<evidence type="ECO:0000313" key="1">
    <source>
        <dbReference type="EMBL" id="MBV2134504.1"/>
    </source>
</evidence>
<dbReference type="EMBL" id="JAHRGL010000057">
    <property type="protein sequence ID" value="MBV2134504.1"/>
    <property type="molecule type" value="Genomic_DNA"/>
</dbReference>
<protein>
    <recommendedName>
        <fullName evidence="3">MYND finger</fullName>
    </recommendedName>
</protein>
<dbReference type="NCBIfam" id="NF041023">
    <property type="entry name" value="PP0621_fam"/>
    <property type="match status" value="1"/>
</dbReference>